<reference evidence="2" key="1">
    <citation type="journal article" date="2008" name="Nat. Genet.">
        <title>The Pristionchus pacificus genome provides a unique perspective on nematode lifestyle and parasitism.</title>
        <authorList>
            <person name="Dieterich C."/>
            <person name="Clifton S.W."/>
            <person name="Schuster L.N."/>
            <person name="Chinwalla A."/>
            <person name="Delehaunty K."/>
            <person name="Dinkelacker I."/>
            <person name="Fulton L."/>
            <person name="Fulton R."/>
            <person name="Godfrey J."/>
            <person name="Minx P."/>
            <person name="Mitreva M."/>
            <person name="Roeseler W."/>
            <person name="Tian H."/>
            <person name="Witte H."/>
            <person name="Yang S.P."/>
            <person name="Wilson R.K."/>
            <person name="Sommer R.J."/>
        </authorList>
    </citation>
    <scope>NUCLEOTIDE SEQUENCE [LARGE SCALE GENOMIC DNA]</scope>
    <source>
        <strain evidence="2">PS312</strain>
    </source>
</reference>
<dbReference type="InterPro" id="IPR008999">
    <property type="entry name" value="Actin-crosslinking"/>
</dbReference>
<organism evidence="1 2">
    <name type="scientific">Pristionchus pacificus</name>
    <name type="common">Parasitic nematode worm</name>
    <dbReference type="NCBI Taxonomy" id="54126"/>
    <lineage>
        <taxon>Eukaryota</taxon>
        <taxon>Metazoa</taxon>
        <taxon>Ecdysozoa</taxon>
        <taxon>Nematoda</taxon>
        <taxon>Chromadorea</taxon>
        <taxon>Rhabditida</taxon>
        <taxon>Rhabditina</taxon>
        <taxon>Diplogasteromorpha</taxon>
        <taxon>Diplogasteroidea</taxon>
        <taxon>Neodiplogasteridae</taxon>
        <taxon>Pristionchus</taxon>
    </lineage>
</organism>
<accession>A0A8R1UX40</accession>
<reference evidence="1" key="2">
    <citation type="submission" date="2022-06" db="UniProtKB">
        <authorList>
            <consortium name="EnsemblMetazoa"/>
        </authorList>
    </citation>
    <scope>IDENTIFICATION</scope>
    <source>
        <strain evidence="1">PS312</strain>
    </source>
</reference>
<dbReference type="EnsemblMetazoa" id="PPA42813.1">
    <property type="protein sequence ID" value="PPA42813.1"/>
    <property type="gene ID" value="WBGene00281182"/>
</dbReference>
<dbReference type="Proteomes" id="UP000005239">
    <property type="component" value="Unassembled WGS sequence"/>
</dbReference>
<dbReference type="SUPFAM" id="SSF50405">
    <property type="entry name" value="Actin-crosslinking proteins"/>
    <property type="match status" value="1"/>
</dbReference>
<dbReference type="Gene3D" id="2.80.10.50">
    <property type="match status" value="1"/>
</dbReference>
<dbReference type="GO" id="GO:0051015">
    <property type="term" value="F:actin filament binding"/>
    <property type="evidence" value="ECO:0000318"/>
    <property type="project" value="GO_Central"/>
</dbReference>
<proteinExistence type="predicted"/>
<keyword evidence="2" id="KW-1185">Reference proteome</keyword>
<gene>
    <name evidence="1" type="primary">WBGene00281182</name>
</gene>
<sequence>MRSLSLIALLLFIMVALKSIHGYITHWFFGRATSADEAKEWEMLTPVKNDDGSWSFKSRYGKWLSASNQIDGFIYVTFVSKNNLCKVCEDWRLDSW</sequence>
<dbReference type="GO" id="GO:0030041">
    <property type="term" value="P:actin filament polymerization"/>
    <property type="evidence" value="ECO:0000318"/>
    <property type="project" value="GO_Central"/>
</dbReference>
<evidence type="ECO:0000313" key="1">
    <source>
        <dbReference type="EnsemblMetazoa" id="PPA42813.1"/>
    </source>
</evidence>
<dbReference type="CDD" id="cd00257">
    <property type="entry name" value="beta-trefoil_FSCN-like"/>
    <property type="match status" value="1"/>
</dbReference>
<protein>
    <submittedName>
        <fullName evidence="1">Uncharacterized protein</fullName>
    </submittedName>
</protein>
<dbReference type="PANTHER" id="PTHR33351:SF1">
    <property type="entry name" value="IG-LIKE DOMAIN-CONTAINING PROTEIN-RELATED"/>
    <property type="match status" value="1"/>
</dbReference>
<dbReference type="GO" id="GO:0015629">
    <property type="term" value="C:actin cytoskeleton"/>
    <property type="evidence" value="ECO:0000318"/>
    <property type="project" value="GO_Central"/>
</dbReference>
<accession>A0A2A6BI28</accession>
<name>A0A2A6BI28_PRIPA</name>
<dbReference type="PANTHER" id="PTHR33351">
    <property type="entry name" value="HISACTOPHILIN-1-RELATED"/>
    <property type="match status" value="1"/>
</dbReference>
<dbReference type="InterPro" id="IPR052883">
    <property type="entry name" value="Hisactophilin"/>
</dbReference>
<dbReference type="AlphaFoldDB" id="A0A2A6BI28"/>
<evidence type="ECO:0000313" key="2">
    <source>
        <dbReference type="Proteomes" id="UP000005239"/>
    </source>
</evidence>